<dbReference type="EMBL" id="CAXAMN010023718">
    <property type="protein sequence ID" value="CAK9080221.1"/>
    <property type="molecule type" value="Genomic_DNA"/>
</dbReference>
<keyword evidence="2" id="KW-1185">Reference proteome</keyword>
<evidence type="ECO:0008006" key="3">
    <source>
        <dbReference type="Google" id="ProtNLM"/>
    </source>
</evidence>
<dbReference type="InterPro" id="IPR036514">
    <property type="entry name" value="SGNH_hydro_sf"/>
</dbReference>
<evidence type="ECO:0000313" key="2">
    <source>
        <dbReference type="Proteomes" id="UP001642484"/>
    </source>
</evidence>
<dbReference type="Proteomes" id="UP001642484">
    <property type="component" value="Unassembled WGS sequence"/>
</dbReference>
<accession>A0ABP0PWQ7</accession>
<evidence type="ECO:0000313" key="1">
    <source>
        <dbReference type="EMBL" id="CAK9080221.1"/>
    </source>
</evidence>
<dbReference type="SUPFAM" id="SSF52266">
    <property type="entry name" value="SGNH hydrolase"/>
    <property type="match status" value="1"/>
</dbReference>
<gene>
    <name evidence="1" type="ORF">CCMP2556_LOCUS39409</name>
</gene>
<proteinExistence type="predicted"/>
<reference evidence="1 2" key="1">
    <citation type="submission" date="2024-02" db="EMBL/GenBank/DDBJ databases">
        <authorList>
            <person name="Chen Y."/>
            <person name="Shah S."/>
            <person name="Dougan E. K."/>
            <person name="Thang M."/>
            <person name="Chan C."/>
        </authorList>
    </citation>
    <scope>NUCLEOTIDE SEQUENCE [LARGE SCALE GENOMIC DNA]</scope>
</reference>
<protein>
    <recommendedName>
        <fullName evidence="3">SGNH hydrolase-type esterase domain-containing protein</fullName>
    </recommendedName>
</protein>
<sequence length="300" mass="31918">MCCIVLCSALPLDGWYDYLPLFCPSVTSFSLPPALSAMGSKVSTSASAYPASRHLALLGDSTIDNAGWVPRGEPCVTDQVRELEPNVTMCARDGALIAAVRRQSLELPESCTDVVVSVGGNNATAATTTVLGGDVPSSVEEALCRLYTFAQAFEAEFDIEMTELARSIGPSRRLVICSCYNPCFAPFNVTTVSQPVANLALSVLSDAVLRVATRLRAPVIDLRRVMTKVEDFANPIEPSSLGGAKIAAEIVRVVRTHPFEFGTVVYPKDYADSELVQPLAPEVLAWQGLATGDSLRGAGS</sequence>
<name>A0ABP0PWQ7_9DINO</name>
<comment type="caution">
    <text evidence="1">The sequence shown here is derived from an EMBL/GenBank/DDBJ whole genome shotgun (WGS) entry which is preliminary data.</text>
</comment>
<dbReference type="Gene3D" id="3.40.50.1110">
    <property type="entry name" value="SGNH hydrolase"/>
    <property type="match status" value="1"/>
</dbReference>
<organism evidence="1 2">
    <name type="scientific">Durusdinium trenchii</name>
    <dbReference type="NCBI Taxonomy" id="1381693"/>
    <lineage>
        <taxon>Eukaryota</taxon>
        <taxon>Sar</taxon>
        <taxon>Alveolata</taxon>
        <taxon>Dinophyceae</taxon>
        <taxon>Suessiales</taxon>
        <taxon>Symbiodiniaceae</taxon>
        <taxon>Durusdinium</taxon>
    </lineage>
</organism>